<dbReference type="SUPFAM" id="SSF88659">
    <property type="entry name" value="Sigma3 and sigma4 domains of RNA polymerase sigma factors"/>
    <property type="match status" value="1"/>
</dbReference>
<evidence type="ECO:0000313" key="2">
    <source>
        <dbReference type="Proteomes" id="UP001321450"/>
    </source>
</evidence>
<dbReference type="InterPro" id="IPR013324">
    <property type="entry name" value="RNA_pol_sigma_r3/r4-like"/>
</dbReference>
<dbReference type="EMBL" id="AP024718">
    <property type="protein sequence ID" value="BCX89520.1"/>
    <property type="molecule type" value="Genomic_DNA"/>
</dbReference>
<dbReference type="Gene3D" id="1.10.10.10">
    <property type="entry name" value="Winged helix-like DNA-binding domain superfamily/Winged helix DNA-binding domain"/>
    <property type="match status" value="1"/>
</dbReference>
<dbReference type="InterPro" id="IPR036388">
    <property type="entry name" value="WH-like_DNA-bd_sf"/>
</dbReference>
<proteinExistence type="predicted"/>
<dbReference type="AlphaFoldDB" id="A0AAU9CAL3"/>
<dbReference type="RefSeq" id="WP_286291883.1">
    <property type="nucleotide sequence ID" value="NZ_AP024718.1"/>
</dbReference>
<organism evidence="1 2">
    <name type="scientific">Methylomarinovum tepidoasis</name>
    <dbReference type="NCBI Taxonomy" id="2840183"/>
    <lineage>
        <taxon>Bacteria</taxon>
        <taxon>Pseudomonadati</taxon>
        <taxon>Pseudomonadota</taxon>
        <taxon>Gammaproteobacteria</taxon>
        <taxon>Methylococcales</taxon>
        <taxon>Methylothermaceae</taxon>
        <taxon>Methylomarinovum</taxon>
    </lineage>
</organism>
<protein>
    <submittedName>
        <fullName evidence="1">Uncharacterized protein</fullName>
    </submittedName>
</protein>
<evidence type="ECO:0000313" key="1">
    <source>
        <dbReference type="EMBL" id="BCX89520.1"/>
    </source>
</evidence>
<dbReference type="Proteomes" id="UP001321450">
    <property type="component" value="Chromosome"/>
</dbReference>
<reference evidence="2" key="1">
    <citation type="journal article" date="2024" name="Int. J. Syst. Evol. Microbiol.">
        <title>Methylomarinovum tepidoasis sp. nov., a moderately thermophilic methanotroph of the family Methylothermaceae isolated from a deep-sea hydrothermal field.</title>
        <authorList>
            <person name="Hirayama H."/>
            <person name="Takaki Y."/>
            <person name="Abe M."/>
            <person name="Miyazaki M."/>
            <person name="Uematsu K."/>
            <person name="Matsui Y."/>
            <person name="Takai K."/>
        </authorList>
    </citation>
    <scope>NUCLEOTIDE SEQUENCE [LARGE SCALE GENOMIC DNA]</scope>
    <source>
        <strain evidence="2">IN45</strain>
    </source>
</reference>
<keyword evidence="2" id="KW-1185">Reference proteome</keyword>
<accession>A0AAU9CAL3</accession>
<sequence>MTQSLQALKTHKDARNRQAFNEVLQQFLPQLKPYVAARLRYAEHVGLIPRRMYFPNDIVDEIYLEVFDHLSDADLDPKKLKIRLFKLADAKLEKILKEEARWQERKVPIEDIVQEELKSLEETFYPEEMLDDIEYRQDEYRPKLLLLEEGFEGDLLDFLELDRSLRQEARHRQLLAQAYESLPPLSRIILELKVNGNLTLEEIADVREMDVEEVEAVLEAVKRRFRQTLGQEAA</sequence>
<name>A0AAU9CAL3_9GAMM</name>
<gene>
    <name evidence="1" type="ORF">MIN45_P1893</name>
</gene>
<dbReference type="KEGG" id="meiy:MIN45_P1893"/>